<comment type="similarity">
    <text evidence="1">Belongs to the short-chain dehydrogenases/reductases (SDR) family.</text>
</comment>
<dbReference type="Gene3D" id="3.40.50.720">
    <property type="entry name" value="NAD(P)-binding Rossmann-like Domain"/>
    <property type="match status" value="1"/>
</dbReference>
<dbReference type="PANTHER" id="PTHR44196:SF1">
    <property type="entry name" value="DEHYDROGENASE_REDUCTASE SDR FAMILY MEMBER 7B"/>
    <property type="match status" value="1"/>
</dbReference>
<gene>
    <name evidence="4" type="ORF">IPN02_12535</name>
</gene>
<dbReference type="GO" id="GO:0016491">
    <property type="term" value="F:oxidoreductase activity"/>
    <property type="evidence" value="ECO:0007669"/>
    <property type="project" value="UniProtKB-KW"/>
</dbReference>
<dbReference type="InterPro" id="IPR036291">
    <property type="entry name" value="NAD(P)-bd_dom_sf"/>
</dbReference>
<name>A0A936NC95_9ACTN</name>
<dbReference type="EMBL" id="JADJZA010000007">
    <property type="protein sequence ID" value="MBK9297633.1"/>
    <property type="molecule type" value="Genomic_DNA"/>
</dbReference>
<dbReference type="Gene3D" id="1.10.10.800">
    <property type="match status" value="1"/>
</dbReference>
<dbReference type="InterPro" id="IPR002347">
    <property type="entry name" value="SDR_fam"/>
</dbReference>
<dbReference type="Gene3D" id="3.40.50.1820">
    <property type="entry name" value="alpha/beta hydrolase"/>
    <property type="match status" value="1"/>
</dbReference>
<dbReference type="Proteomes" id="UP000727993">
    <property type="component" value="Unassembled WGS sequence"/>
</dbReference>
<sequence>MGRSDVTFAVDGTRCSGWWYPAADGGDDADASSDDRRRPCVVMAHGLAAVKEMRLDAYAERFAAAGMSVFVFDYRGFGSSDGEPRQLLDIDAQHADWEAAVAYVRTRPSVDGTRIVLWGSSLSGGHVLHVAQRVNAAVVIAQVPHTDAIASARSTGLAASARLGLHALYDAGRGALGRSPHYVPATGRPGELAIMSSPEANEYLDLVPEGFDFDQRVAARFGLRLAGYSPGRALAHLTVPVLMQVGTRDQTTPPAAAIKAAGAGRHVTLKVHDVGHFEPYTGEAFEVFVGEQIEFLRSTVLEGPSVPPRTMVITGAGAGIGLAAARLLAGRGWVLCLTDVNDDALAAVRDELGDRHSYEHMDVADAERVGAVMAAFANAHGGSFDALLNNAGLLSMGDFESLSLSRHRTITGVNVDGVLTCTHLAFPYLLGGTDPQVINMCSASADYGVPQLASYSASKFWVKGFTEAINIEWEQHGIHVCDIAPGFVGTGMLDGADGDIVDAVGVNLGAQDVANAIVSATEDRSRVHWVVDSPGSRLQRTIINRAPARLHRLALKRYSGY</sequence>
<dbReference type="SUPFAM" id="SSF51735">
    <property type="entry name" value="NAD(P)-binding Rossmann-fold domains"/>
    <property type="match status" value="1"/>
</dbReference>
<evidence type="ECO:0000313" key="4">
    <source>
        <dbReference type="EMBL" id="MBK9297633.1"/>
    </source>
</evidence>
<evidence type="ECO:0000313" key="5">
    <source>
        <dbReference type="Proteomes" id="UP000727993"/>
    </source>
</evidence>
<keyword evidence="2" id="KW-0560">Oxidoreductase</keyword>
<evidence type="ECO:0000256" key="1">
    <source>
        <dbReference type="ARBA" id="ARBA00006484"/>
    </source>
</evidence>
<dbReference type="Pfam" id="PF00106">
    <property type="entry name" value="adh_short"/>
    <property type="match status" value="1"/>
</dbReference>
<dbReference type="SUPFAM" id="SSF53474">
    <property type="entry name" value="alpha/beta-Hydrolases"/>
    <property type="match status" value="1"/>
</dbReference>
<dbReference type="GO" id="GO:0016020">
    <property type="term" value="C:membrane"/>
    <property type="evidence" value="ECO:0007669"/>
    <property type="project" value="TreeGrafter"/>
</dbReference>
<evidence type="ECO:0000259" key="3">
    <source>
        <dbReference type="Pfam" id="PF12697"/>
    </source>
</evidence>
<dbReference type="PRINTS" id="PR00080">
    <property type="entry name" value="SDRFAMILY"/>
</dbReference>
<accession>A0A936NC95</accession>
<proteinExistence type="inferred from homology"/>
<comment type="caution">
    <text evidence="4">The sequence shown here is derived from an EMBL/GenBank/DDBJ whole genome shotgun (WGS) entry which is preliminary data.</text>
</comment>
<feature type="domain" description="AB hydrolase-1" evidence="3">
    <location>
        <begin position="41"/>
        <end position="277"/>
    </location>
</feature>
<reference evidence="4 5" key="1">
    <citation type="submission" date="2020-10" db="EMBL/GenBank/DDBJ databases">
        <title>Connecting structure to function with the recovery of over 1000 high-quality activated sludge metagenome-assembled genomes encoding full-length rRNA genes using long-read sequencing.</title>
        <authorList>
            <person name="Singleton C.M."/>
            <person name="Petriglieri F."/>
            <person name="Kristensen J.M."/>
            <person name="Kirkegaard R.H."/>
            <person name="Michaelsen T.Y."/>
            <person name="Andersen M.H."/>
            <person name="Karst S.M."/>
            <person name="Dueholm M.S."/>
            <person name="Nielsen P.H."/>
            <person name="Albertsen M."/>
        </authorList>
    </citation>
    <scope>NUCLEOTIDE SEQUENCE [LARGE SCALE GENOMIC DNA]</scope>
    <source>
        <strain evidence="4">Lyne_18-Q3-R50-59_MAXAC.006</strain>
    </source>
</reference>
<protein>
    <submittedName>
        <fullName evidence="4">SDR family NAD(P)-dependent oxidoreductase</fullName>
    </submittedName>
</protein>
<dbReference type="InterPro" id="IPR000073">
    <property type="entry name" value="AB_hydrolase_1"/>
</dbReference>
<dbReference type="Pfam" id="PF12697">
    <property type="entry name" value="Abhydrolase_6"/>
    <property type="match status" value="1"/>
</dbReference>
<dbReference type="InterPro" id="IPR029058">
    <property type="entry name" value="AB_hydrolase_fold"/>
</dbReference>
<dbReference type="PRINTS" id="PR00081">
    <property type="entry name" value="GDHRDH"/>
</dbReference>
<dbReference type="PANTHER" id="PTHR44196">
    <property type="entry name" value="DEHYDROGENASE/REDUCTASE SDR FAMILY MEMBER 7B"/>
    <property type="match status" value="1"/>
</dbReference>
<organism evidence="4 5">
    <name type="scientific">Candidatus Neomicrothrix subdominans</name>
    <dbReference type="NCBI Taxonomy" id="2954438"/>
    <lineage>
        <taxon>Bacteria</taxon>
        <taxon>Bacillati</taxon>
        <taxon>Actinomycetota</taxon>
        <taxon>Acidimicrobiia</taxon>
        <taxon>Acidimicrobiales</taxon>
        <taxon>Microthrixaceae</taxon>
        <taxon>Candidatus Neomicrothrix</taxon>
    </lineage>
</organism>
<dbReference type="AlphaFoldDB" id="A0A936NC95"/>
<evidence type="ECO:0000256" key="2">
    <source>
        <dbReference type="ARBA" id="ARBA00023002"/>
    </source>
</evidence>